<proteinExistence type="predicted"/>
<evidence type="ECO:0000313" key="3">
    <source>
        <dbReference type="Proteomes" id="UP001152795"/>
    </source>
</evidence>
<sequence>MADKFTNDANPWGANPQSSSGVSEVLPTNTTADRESVSTKKLLKTSFEKF</sequence>
<dbReference type="EMBL" id="CACRXK020002633">
    <property type="protein sequence ID" value="CAB3995289.1"/>
    <property type="molecule type" value="Genomic_DNA"/>
</dbReference>
<dbReference type="Proteomes" id="UP001152795">
    <property type="component" value="Unassembled WGS sequence"/>
</dbReference>
<gene>
    <name evidence="2" type="ORF">PACLA_8A071655</name>
</gene>
<feature type="region of interest" description="Disordered" evidence="1">
    <location>
        <begin position="1"/>
        <end position="38"/>
    </location>
</feature>
<accession>A0A6S7GYB5</accession>
<evidence type="ECO:0000313" key="2">
    <source>
        <dbReference type="EMBL" id="CAB3995289.1"/>
    </source>
</evidence>
<organism evidence="2 3">
    <name type="scientific">Paramuricea clavata</name>
    <name type="common">Red gorgonian</name>
    <name type="synonym">Violescent sea-whip</name>
    <dbReference type="NCBI Taxonomy" id="317549"/>
    <lineage>
        <taxon>Eukaryota</taxon>
        <taxon>Metazoa</taxon>
        <taxon>Cnidaria</taxon>
        <taxon>Anthozoa</taxon>
        <taxon>Octocorallia</taxon>
        <taxon>Malacalcyonacea</taxon>
        <taxon>Plexauridae</taxon>
        <taxon>Paramuricea</taxon>
    </lineage>
</organism>
<evidence type="ECO:0000256" key="1">
    <source>
        <dbReference type="SAM" id="MobiDB-lite"/>
    </source>
</evidence>
<dbReference type="AlphaFoldDB" id="A0A6S7GYB5"/>
<feature type="compositionally biased region" description="Polar residues" evidence="1">
    <location>
        <begin position="15"/>
        <end position="31"/>
    </location>
</feature>
<comment type="caution">
    <text evidence="2">The sequence shown here is derived from an EMBL/GenBank/DDBJ whole genome shotgun (WGS) entry which is preliminary data.</text>
</comment>
<protein>
    <submittedName>
        <fullName evidence="2">Uncharacterized protein</fullName>
    </submittedName>
</protein>
<reference evidence="2" key="1">
    <citation type="submission" date="2020-04" db="EMBL/GenBank/DDBJ databases">
        <authorList>
            <person name="Alioto T."/>
            <person name="Alioto T."/>
            <person name="Gomez Garrido J."/>
        </authorList>
    </citation>
    <scope>NUCLEOTIDE SEQUENCE</scope>
    <source>
        <strain evidence="2">A484AB</strain>
    </source>
</reference>
<name>A0A6S7GYB5_PARCT</name>
<keyword evidence="3" id="KW-1185">Reference proteome</keyword>